<dbReference type="Proteomes" id="UP001217089">
    <property type="component" value="Unassembled WGS sequence"/>
</dbReference>
<comment type="similarity">
    <text evidence="2">Belongs to the SUA5 family.</text>
</comment>
<dbReference type="SUPFAM" id="SSF55821">
    <property type="entry name" value="YrdC/RibB"/>
    <property type="match status" value="1"/>
</dbReference>
<dbReference type="InterPro" id="IPR006070">
    <property type="entry name" value="Sua5-like_dom"/>
</dbReference>
<evidence type="ECO:0000256" key="6">
    <source>
        <dbReference type="ARBA" id="ARBA00022679"/>
    </source>
</evidence>
<dbReference type="InterPro" id="IPR050156">
    <property type="entry name" value="TC-AMP_synthase_SUA5"/>
</dbReference>
<dbReference type="PROSITE" id="PS51163">
    <property type="entry name" value="YRDC"/>
    <property type="match status" value="1"/>
</dbReference>
<comment type="subcellular location">
    <subcellularLocation>
        <location evidence="1">Cytoplasm</location>
    </subcellularLocation>
</comment>
<keyword evidence="6" id="KW-0808">Transferase</keyword>
<evidence type="ECO:0000256" key="5">
    <source>
        <dbReference type="ARBA" id="ARBA00022490"/>
    </source>
</evidence>
<name>A0ABQ9FCT8_TEGGR</name>
<evidence type="ECO:0000256" key="1">
    <source>
        <dbReference type="ARBA" id="ARBA00004496"/>
    </source>
</evidence>
<keyword evidence="10" id="KW-1185">Reference proteome</keyword>
<evidence type="ECO:0000256" key="2">
    <source>
        <dbReference type="ARBA" id="ARBA00007663"/>
    </source>
</evidence>
<reference evidence="9 10" key="1">
    <citation type="submission" date="2022-12" db="EMBL/GenBank/DDBJ databases">
        <title>Chromosome-level genome of Tegillarca granosa.</title>
        <authorList>
            <person name="Kim J."/>
        </authorList>
    </citation>
    <scope>NUCLEOTIDE SEQUENCE [LARGE SCALE GENOMIC DNA]</scope>
    <source>
        <strain evidence="9">Teg-2019</strain>
        <tissue evidence="9">Adductor muscle</tissue>
    </source>
</reference>
<dbReference type="PANTHER" id="PTHR17490:SF10">
    <property type="entry name" value="THREONYLCARBAMOYL-AMP SYNTHASE"/>
    <property type="match status" value="1"/>
</dbReference>
<comment type="caution">
    <text evidence="9">The sequence shown here is derived from an EMBL/GenBank/DDBJ whole genome shotgun (WGS) entry which is preliminary data.</text>
</comment>
<comment type="catalytic activity">
    <reaction evidence="7">
        <text>L-threonine + hydrogencarbonate + ATP = L-threonylcarbamoyladenylate + diphosphate + H2O</text>
        <dbReference type="Rhea" id="RHEA:36407"/>
        <dbReference type="ChEBI" id="CHEBI:15377"/>
        <dbReference type="ChEBI" id="CHEBI:17544"/>
        <dbReference type="ChEBI" id="CHEBI:30616"/>
        <dbReference type="ChEBI" id="CHEBI:33019"/>
        <dbReference type="ChEBI" id="CHEBI:57926"/>
        <dbReference type="ChEBI" id="CHEBI:73682"/>
        <dbReference type="EC" id="2.7.7.87"/>
    </reaction>
</comment>
<dbReference type="EC" id="2.7.7.87" evidence="3"/>
<sequence>MSLKILNITKFCRIFMNTIITSSRPKMEKVIQVDSNGRPMLFLDIEVLVSKSVASLKKGNIISVPTDTIYGIAGLAQDSNAINKIYNIKRRDLSKPIAISVADVQDIFRWSKVTVPKSLLDKLLPGAVTVVFERSDELNADLNPGTSLVGIRVPDHRLIREISRGCEGPIALTSANISAAQSTISVE</sequence>
<keyword evidence="5" id="KW-0963">Cytoplasm</keyword>
<protein>
    <recommendedName>
        <fullName evidence="4">Threonylcarbamoyl-AMP synthase</fullName>
        <ecNumber evidence="3">2.7.7.87</ecNumber>
    </recommendedName>
</protein>
<evidence type="ECO:0000313" key="9">
    <source>
        <dbReference type="EMBL" id="KAJ8315134.1"/>
    </source>
</evidence>
<feature type="non-terminal residue" evidence="9">
    <location>
        <position position="187"/>
    </location>
</feature>
<feature type="domain" description="YrdC-like" evidence="8">
    <location>
        <begin position="46"/>
        <end position="187"/>
    </location>
</feature>
<proteinExistence type="inferred from homology"/>
<evidence type="ECO:0000256" key="4">
    <source>
        <dbReference type="ARBA" id="ARBA00015492"/>
    </source>
</evidence>
<evidence type="ECO:0000313" key="10">
    <source>
        <dbReference type="Proteomes" id="UP001217089"/>
    </source>
</evidence>
<gene>
    <name evidence="9" type="ORF">KUTeg_007284</name>
</gene>
<dbReference type="Gene3D" id="3.90.870.10">
    <property type="entry name" value="DHBP synthase"/>
    <property type="match status" value="1"/>
</dbReference>
<organism evidence="9 10">
    <name type="scientific">Tegillarca granosa</name>
    <name type="common">Malaysian cockle</name>
    <name type="synonym">Anadara granosa</name>
    <dbReference type="NCBI Taxonomy" id="220873"/>
    <lineage>
        <taxon>Eukaryota</taxon>
        <taxon>Metazoa</taxon>
        <taxon>Spiralia</taxon>
        <taxon>Lophotrochozoa</taxon>
        <taxon>Mollusca</taxon>
        <taxon>Bivalvia</taxon>
        <taxon>Autobranchia</taxon>
        <taxon>Pteriomorphia</taxon>
        <taxon>Arcoida</taxon>
        <taxon>Arcoidea</taxon>
        <taxon>Arcidae</taxon>
        <taxon>Tegillarca</taxon>
    </lineage>
</organism>
<dbReference type="InterPro" id="IPR017945">
    <property type="entry name" value="DHBP_synth_RibB-like_a/b_dom"/>
</dbReference>
<accession>A0ABQ9FCT8</accession>
<evidence type="ECO:0000259" key="8">
    <source>
        <dbReference type="PROSITE" id="PS51163"/>
    </source>
</evidence>
<dbReference type="Pfam" id="PF01300">
    <property type="entry name" value="Sua5_yciO_yrdC"/>
    <property type="match status" value="1"/>
</dbReference>
<evidence type="ECO:0000256" key="7">
    <source>
        <dbReference type="ARBA" id="ARBA00048366"/>
    </source>
</evidence>
<dbReference type="EMBL" id="JARBDR010000337">
    <property type="protein sequence ID" value="KAJ8315134.1"/>
    <property type="molecule type" value="Genomic_DNA"/>
</dbReference>
<dbReference type="PANTHER" id="PTHR17490">
    <property type="entry name" value="SUA5"/>
    <property type="match status" value="1"/>
</dbReference>
<evidence type="ECO:0000256" key="3">
    <source>
        <dbReference type="ARBA" id="ARBA00012584"/>
    </source>
</evidence>